<feature type="domain" description="Haem-binding uptake Tiki superfamily ChaN" evidence="2">
    <location>
        <begin position="29"/>
        <end position="226"/>
    </location>
</feature>
<evidence type="ECO:0000256" key="1">
    <source>
        <dbReference type="SAM" id="SignalP"/>
    </source>
</evidence>
<feature type="signal peptide" evidence="1">
    <location>
        <begin position="1"/>
        <end position="23"/>
    </location>
</feature>
<evidence type="ECO:0000313" key="4">
    <source>
        <dbReference type="Proteomes" id="UP000294662"/>
    </source>
</evidence>
<name>A0A4R5EX33_9RHOB</name>
<evidence type="ECO:0000259" key="2">
    <source>
        <dbReference type="Pfam" id="PF04187"/>
    </source>
</evidence>
<dbReference type="OrthoDB" id="9795827at2"/>
<dbReference type="AlphaFoldDB" id="A0A4R5EX33"/>
<accession>A0A4R5EX33</accession>
<dbReference type="Pfam" id="PF04187">
    <property type="entry name" value="Cofac_haem_bdg"/>
    <property type="match status" value="1"/>
</dbReference>
<dbReference type="Gene3D" id="3.40.50.11550">
    <property type="match status" value="2"/>
</dbReference>
<comment type="caution">
    <text evidence="3">The sequence shown here is derived from an EMBL/GenBank/DDBJ whole genome shotgun (WGS) entry which is preliminary data.</text>
</comment>
<sequence length="272" mass="28030">MIRFLIVLSLTVMARAAPVGAVAVPDDVLAVMARADVVFLGEIHDNPAHHRVQAAAVAALAPRAVVWEMLTAEQAAGLDAAVIGDPLALEAATGWASSGWPPLAQYLPVFQAAAGAVHYGALVPRSAARAVMETGAATAFGEGAARYGLGAPLPQAEQAAREADQMENHCNALPEKILPDMVDIQRLRDAVLARTALRALNETGGPVAVITGNGHARADRGAPVYLRRAAPDVALFTLGQSEAGQVSGEFDAVLDGPATERPDPCAAFSKGG</sequence>
<dbReference type="CDD" id="cd14727">
    <property type="entry name" value="ChanN-like"/>
    <property type="match status" value="1"/>
</dbReference>
<reference evidence="3 4" key="1">
    <citation type="submission" date="2019-03" db="EMBL/GenBank/DDBJ databases">
        <authorList>
            <person name="Zhang S."/>
        </authorList>
    </citation>
    <scope>NUCLEOTIDE SEQUENCE [LARGE SCALE GENOMIC DNA]</scope>
    <source>
        <strain evidence="3 4">S4J41</strain>
    </source>
</reference>
<dbReference type="RefSeq" id="WP_132827842.1">
    <property type="nucleotide sequence ID" value="NZ_SMFP01000003.1"/>
</dbReference>
<dbReference type="InterPro" id="IPR007314">
    <property type="entry name" value="Cofac_haem-bd_dom"/>
</dbReference>
<keyword evidence="4" id="KW-1185">Reference proteome</keyword>
<organism evidence="3 4">
    <name type="scientific">Antarcticimicrobium sediminis</name>
    <dbReference type="NCBI Taxonomy" id="2546227"/>
    <lineage>
        <taxon>Bacteria</taxon>
        <taxon>Pseudomonadati</taxon>
        <taxon>Pseudomonadota</taxon>
        <taxon>Alphaproteobacteria</taxon>
        <taxon>Rhodobacterales</taxon>
        <taxon>Paracoccaceae</taxon>
        <taxon>Antarcticimicrobium</taxon>
    </lineage>
</organism>
<evidence type="ECO:0000313" key="3">
    <source>
        <dbReference type="EMBL" id="TDE39588.1"/>
    </source>
</evidence>
<dbReference type="EMBL" id="SMFP01000003">
    <property type="protein sequence ID" value="TDE39588.1"/>
    <property type="molecule type" value="Genomic_DNA"/>
</dbReference>
<feature type="chain" id="PRO_5020648725" description="Haem-binding uptake Tiki superfamily ChaN domain-containing protein" evidence="1">
    <location>
        <begin position="24"/>
        <end position="272"/>
    </location>
</feature>
<keyword evidence="1" id="KW-0732">Signal</keyword>
<gene>
    <name evidence="3" type="ORF">E1B25_05925</name>
</gene>
<dbReference type="Proteomes" id="UP000294662">
    <property type="component" value="Unassembled WGS sequence"/>
</dbReference>
<proteinExistence type="predicted"/>
<protein>
    <recommendedName>
        <fullName evidence="2">Haem-binding uptake Tiki superfamily ChaN domain-containing protein</fullName>
    </recommendedName>
</protein>
<dbReference type="SUPFAM" id="SSF159501">
    <property type="entry name" value="EreA/ChaN-like"/>
    <property type="match status" value="1"/>
</dbReference>